<dbReference type="RefSeq" id="WP_069109839.1">
    <property type="nucleotide sequence ID" value="NZ_FNUC01000004.1"/>
</dbReference>
<sequence length="190" mass="19344">MIDQNWVVLSAALGLIGGLRYAVATMRGRASPNRVTWVLWAAAPLIAFSAQLDAGVGLPAVLTLAAGVGPLIVLTASFAGRHGSATITPFDLACGAVSVIALVVWIGLGSASWAVVLAVAADAAAATPTVRKAWREPHTENALFYVLVGVGATVTLLTITDPAPASWLFAAYMLALSVTLTAVIAGRSAP</sequence>
<keyword evidence="1" id="KW-0812">Transmembrane</keyword>
<feature type="transmembrane region" description="Helical" evidence="1">
    <location>
        <begin position="165"/>
        <end position="185"/>
    </location>
</feature>
<organism evidence="2 3">
    <name type="scientific">Jiangella alba</name>
    <dbReference type="NCBI Taxonomy" id="561176"/>
    <lineage>
        <taxon>Bacteria</taxon>
        <taxon>Bacillati</taxon>
        <taxon>Actinomycetota</taxon>
        <taxon>Actinomycetes</taxon>
        <taxon>Jiangellales</taxon>
        <taxon>Jiangellaceae</taxon>
        <taxon>Jiangella</taxon>
    </lineage>
</organism>
<accession>A0A1H5PEC0</accession>
<keyword evidence="1" id="KW-0472">Membrane</keyword>
<evidence type="ECO:0000313" key="2">
    <source>
        <dbReference type="EMBL" id="SEF11401.1"/>
    </source>
</evidence>
<name>A0A1H5PEC0_9ACTN</name>
<feature type="transmembrane region" description="Helical" evidence="1">
    <location>
        <begin position="58"/>
        <end position="78"/>
    </location>
</feature>
<dbReference type="AlphaFoldDB" id="A0A1H5PEC0"/>
<dbReference type="EMBL" id="FNUC01000004">
    <property type="protein sequence ID" value="SEF11401.1"/>
    <property type="molecule type" value="Genomic_DNA"/>
</dbReference>
<gene>
    <name evidence="2" type="ORF">SAMN04488561_4067</name>
</gene>
<protein>
    <submittedName>
        <fullName evidence="2">Uncharacterized protein</fullName>
    </submittedName>
</protein>
<evidence type="ECO:0000256" key="1">
    <source>
        <dbReference type="SAM" id="Phobius"/>
    </source>
</evidence>
<feature type="transmembrane region" description="Helical" evidence="1">
    <location>
        <begin position="6"/>
        <end position="23"/>
    </location>
</feature>
<dbReference type="STRING" id="561176.SAMN04488561_4067"/>
<dbReference type="OrthoDB" id="2242787at2"/>
<reference evidence="3" key="1">
    <citation type="submission" date="2016-10" db="EMBL/GenBank/DDBJ databases">
        <authorList>
            <person name="Varghese N."/>
            <person name="Submissions S."/>
        </authorList>
    </citation>
    <scope>NUCLEOTIDE SEQUENCE [LARGE SCALE GENOMIC DNA]</scope>
    <source>
        <strain evidence="3">DSM 45237</strain>
    </source>
</reference>
<evidence type="ECO:0000313" key="3">
    <source>
        <dbReference type="Proteomes" id="UP000181980"/>
    </source>
</evidence>
<keyword evidence="3" id="KW-1185">Reference proteome</keyword>
<dbReference type="Proteomes" id="UP000181980">
    <property type="component" value="Unassembled WGS sequence"/>
</dbReference>
<feature type="transmembrane region" description="Helical" evidence="1">
    <location>
        <begin position="142"/>
        <end position="159"/>
    </location>
</feature>
<proteinExistence type="predicted"/>
<keyword evidence="1" id="KW-1133">Transmembrane helix</keyword>